<dbReference type="Proteomes" id="UP000662074">
    <property type="component" value="Unassembled WGS sequence"/>
</dbReference>
<evidence type="ECO:0000313" key="2">
    <source>
        <dbReference type="Proteomes" id="UP000662074"/>
    </source>
</evidence>
<accession>A0A917N2B5</accession>
<reference evidence="1" key="1">
    <citation type="journal article" date="2014" name="Int. J. Syst. Evol. Microbiol.">
        <title>Complete genome sequence of Corynebacterium casei LMG S-19264T (=DSM 44701T), isolated from a smear-ripened cheese.</title>
        <authorList>
            <consortium name="US DOE Joint Genome Institute (JGI-PGF)"/>
            <person name="Walter F."/>
            <person name="Albersmeier A."/>
            <person name="Kalinowski J."/>
            <person name="Ruckert C."/>
        </authorList>
    </citation>
    <scope>NUCLEOTIDE SEQUENCE</scope>
    <source>
        <strain evidence="1">CCM 8711</strain>
    </source>
</reference>
<dbReference type="EMBL" id="BMDO01000008">
    <property type="protein sequence ID" value="GGI51723.1"/>
    <property type="molecule type" value="Genomic_DNA"/>
</dbReference>
<name>A0A917N2B5_9SPHI</name>
<dbReference type="AlphaFoldDB" id="A0A917N2B5"/>
<sequence length="81" mass="9108">MANFNISFLLDDTTYLAKVDQAGNIYTVLPEDIHLQQTYGEVVMLEANGEFAWRNPGPEYYKFALSIAVALKNHLGITNNN</sequence>
<comment type="caution">
    <text evidence="1">The sequence shown here is derived from an EMBL/GenBank/DDBJ whole genome shotgun (WGS) entry which is preliminary data.</text>
</comment>
<organism evidence="1 2">
    <name type="scientific">Mucilaginibacter galii</name>
    <dbReference type="NCBI Taxonomy" id="2005073"/>
    <lineage>
        <taxon>Bacteria</taxon>
        <taxon>Pseudomonadati</taxon>
        <taxon>Bacteroidota</taxon>
        <taxon>Sphingobacteriia</taxon>
        <taxon>Sphingobacteriales</taxon>
        <taxon>Sphingobacteriaceae</taxon>
        <taxon>Mucilaginibacter</taxon>
    </lineage>
</organism>
<dbReference type="RefSeq" id="WP_188417828.1">
    <property type="nucleotide sequence ID" value="NZ_BMDO01000008.1"/>
</dbReference>
<proteinExistence type="predicted"/>
<protein>
    <submittedName>
        <fullName evidence="1">Uncharacterized protein</fullName>
    </submittedName>
</protein>
<gene>
    <name evidence="1" type="ORF">GCM10011425_29350</name>
</gene>
<reference evidence="1" key="2">
    <citation type="submission" date="2020-09" db="EMBL/GenBank/DDBJ databases">
        <authorList>
            <person name="Sun Q."/>
            <person name="Sedlacek I."/>
        </authorList>
    </citation>
    <scope>NUCLEOTIDE SEQUENCE</scope>
    <source>
        <strain evidence="1">CCM 8711</strain>
    </source>
</reference>
<keyword evidence="2" id="KW-1185">Reference proteome</keyword>
<evidence type="ECO:0000313" key="1">
    <source>
        <dbReference type="EMBL" id="GGI51723.1"/>
    </source>
</evidence>